<dbReference type="RefSeq" id="WP_163902915.1">
    <property type="nucleotide sequence ID" value="NZ_CP048427.1"/>
</dbReference>
<organism evidence="1 2">
    <name type="scientific">Rhizobium daejeonense</name>
    <dbReference type="NCBI Taxonomy" id="240521"/>
    <lineage>
        <taxon>Bacteria</taxon>
        <taxon>Pseudomonadati</taxon>
        <taxon>Pseudomonadota</taxon>
        <taxon>Alphaproteobacteria</taxon>
        <taxon>Hyphomicrobiales</taxon>
        <taxon>Rhizobiaceae</taxon>
        <taxon>Rhizobium/Agrobacterium group</taxon>
        <taxon>Rhizobium</taxon>
    </lineage>
</organism>
<reference evidence="1 2" key="1">
    <citation type="submission" date="2020-02" db="EMBL/GenBank/DDBJ databases">
        <title>Genome sequence of the type strain CCBAU10050 of Rhizobium daejeonense.</title>
        <authorList>
            <person name="Gao J."/>
            <person name="Sun J."/>
        </authorList>
    </citation>
    <scope>NUCLEOTIDE SEQUENCE [LARGE SCALE GENOMIC DNA]</scope>
    <source>
        <strain evidence="1 2">CCBAU10050</strain>
    </source>
</reference>
<keyword evidence="2" id="KW-1185">Reference proteome</keyword>
<dbReference type="Pfam" id="PF09391">
    <property type="entry name" value="DUF2000"/>
    <property type="match status" value="1"/>
</dbReference>
<dbReference type="InterPro" id="IPR018988">
    <property type="entry name" value="DUF2000"/>
</dbReference>
<accession>A0A6M1S6R2</accession>
<dbReference type="Proteomes" id="UP000477849">
    <property type="component" value="Unassembled WGS sequence"/>
</dbReference>
<dbReference type="Gene3D" id="3.40.1490.10">
    <property type="entry name" value="Bit1"/>
    <property type="match status" value="1"/>
</dbReference>
<evidence type="ECO:0000313" key="2">
    <source>
        <dbReference type="Proteomes" id="UP000477849"/>
    </source>
</evidence>
<dbReference type="InterPro" id="IPR023476">
    <property type="entry name" value="Pep_tRNA_hydro_II_dom_sf"/>
</dbReference>
<protein>
    <submittedName>
        <fullName evidence="1">DUF2000 domain-containing protein</fullName>
    </submittedName>
</protein>
<gene>
    <name evidence="1" type="ORF">G6N76_14560</name>
</gene>
<dbReference type="AlphaFoldDB" id="A0A6M1S6R2"/>
<dbReference type="SUPFAM" id="SSF102462">
    <property type="entry name" value="Peptidyl-tRNA hydrolase II"/>
    <property type="match status" value="1"/>
</dbReference>
<evidence type="ECO:0000313" key="1">
    <source>
        <dbReference type="EMBL" id="NGO64890.1"/>
    </source>
</evidence>
<proteinExistence type="predicted"/>
<sequence length="139" mass="14722">MTEDLRLAIVVNPELPQGFLANTVGAIAIGIGAKLPELAARQLVDGQGRRIDVSSTLPVLILQADDEALRRLMLKALDGAGPAGAVVPFPAFARALHVYADYEASMPERDLGEEKIDGLGIVGPSKWVKSLTGALKLLR</sequence>
<name>A0A6M1S6R2_9HYPH</name>
<dbReference type="EMBL" id="JAAKZH010000004">
    <property type="protein sequence ID" value="NGO64890.1"/>
    <property type="molecule type" value="Genomic_DNA"/>
</dbReference>
<comment type="caution">
    <text evidence="1">The sequence shown here is derived from an EMBL/GenBank/DDBJ whole genome shotgun (WGS) entry which is preliminary data.</text>
</comment>